<dbReference type="Pfam" id="PF00067">
    <property type="entry name" value="p450"/>
    <property type="match status" value="1"/>
</dbReference>
<dbReference type="GO" id="GO:0020037">
    <property type="term" value="F:heme binding"/>
    <property type="evidence" value="ECO:0007669"/>
    <property type="project" value="InterPro"/>
</dbReference>
<organism evidence="7 8">
    <name type="scientific">Xylaria grammica</name>
    <dbReference type="NCBI Taxonomy" id="363999"/>
    <lineage>
        <taxon>Eukaryota</taxon>
        <taxon>Fungi</taxon>
        <taxon>Dikarya</taxon>
        <taxon>Ascomycota</taxon>
        <taxon>Pezizomycotina</taxon>
        <taxon>Sordariomycetes</taxon>
        <taxon>Xylariomycetidae</taxon>
        <taxon>Xylariales</taxon>
        <taxon>Xylariaceae</taxon>
        <taxon>Xylaria</taxon>
    </lineage>
</organism>
<dbReference type="SUPFAM" id="SSF48264">
    <property type="entry name" value="Cytochrome P450"/>
    <property type="match status" value="1"/>
</dbReference>
<dbReference type="GO" id="GO:0004497">
    <property type="term" value="F:monooxygenase activity"/>
    <property type="evidence" value="ECO:0007669"/>
    <property type="project" value="InterPro"/>
</dbReference>
<comment type="cofactor">
    <cofactor evidence="1">
        <name>heme</name>
        <dbReference type="ChEBI" id="CHEBI:30413"/>
    </cofactor>
</comment>
<feature type="region of interest" description="Disordered" evidence="6">
    <location>
        <begin position="376"/>
        <end position="403"/>
    </location>
</feature>
<dbReference type="AlphaFoldDB" id="A0A439CNJ7"/>
<evidence type="ECO:0000313" key="8">
    <source>
        <dbReference type="Proteomes" id="UP000286045"/>
    </source>
</evidence>
<evidence type="ECO:0008006" key="9">
    <source>
        <dbReference type="Google" id="ProtNLM"/>
    </source>
</evidence>
<evidence type="ECO:0000256" key="6">
    <source>
        <dbReference type="SAM" id="MobiDB-lite"/>
    </source>
</evidence>
<feature type="compositionally biased region" description="Polar residues" evidence="6">
    <location>
        <begin position="386"/>
        <end position="403"/>
    </location>
</feature>
<dbReference type="InterPro" id="IPR001128">
    <property type="entry name" value="Cyt_P450"/>
</dbReference>
<comment type="caution">
    <text evidence="7">The sequence shown here is derived from an EMBL/GenBank/DDBJ whole genome shotgun (WGS) entry which is preliminary data.</text>
</comment>
<dbReference type="GO" id="GO:0005506">
    <property type="term" value="F:iron ion binding"/>
    <property type="evidence" value="ECO:0007669"/>
    <property type="project" value="InterPro"/>
</dbReference>
<sequence length="403" mass="45500">MLRLLTALKTIAYYTAITVYNLWLHPLSKYPGPILARASPLWMARSYFGGKTPTDLQELHNKYGPIVRTGPNELSYINPTLWREIYGFKAQSQGEFAKDPQYHSGLSKDDPLILNADKSYHSYVRKLLAHGFSEKSLRDQESLLKEFVDTLFRRLHEESCNGEKPLDIMTWYNFLLFDFIGYLTFGESFDCLNTGTLHTWVGIFFSLAKSLSYHQMSSRLPAILRPLFLAKFIPQKVKTDMATLKALNKEKIDHRLKNNPPVPDFMDKLVEAFNSGKMSPSQLEGNAQILIAAGSETTATLLSGLTWLLLKNPRVHDKLKTEIRTRFSHPDEITMTSVNECKYLLGCLEEALRVYPPSPQPHHRIIPAGGAVVNGEFLRPGPPSASPSTRFPTAPSTGRSPRS</sequence>
<dbReference type="InterPro" id="IPR036396">
    <property type="entry name" value="Cyt_P450_sf"/>
</dbReference>
<keyword evidence="3" id="KW-0349">Heme</keyword>
<evidence type="ECO:0000313" key="7">
    <source>
        <dbReference type="EMBL" id="RWA03742.1"/>
    </source>
</evidence>
<accession>A0A439CNJ7</accession>
<keyword evidence="5" id="KW-0408">Iron</keyword>
<protein>
    <recommendedName>
        <fullName evidence="9">Cytochrome P450</fullName>
    </recommendedName>
</protein>
<keyword evidence="4" id="KW-0479">Metal-binding</keyword>
<dbReference type="Gene3D" id="1.10.630.10">
    <property type="entry name" value="Cytochrome P450"/>
    <property type="match status" value="1"/>
</dbReference>
<dbReference type="PANTHER" id="PTHR24305">
    <property type="entry name" value="CYTOCHROME P450"/>
    <property type="match status" value="1"/>
</dbReference>
<dbReference type="PANTHER" id="PTHR24305:SF210">
    <property type="entry name" value="CYTOCHROME P450 MONOOXYGENASE ASQL-RELATED"/>
    <property type="match status" value="1"/>
</dbReference>
<evidence type="ECO:0000256" key="2">
    <source>
        <dbReference type="ARBA" id="ARBA00010617"/>
    </source>
</evidence>
<evidence type="ECO:0000256" key="4">
    <source>
        <dbReference type="ARBA" id="ARBA00022723"/>
    </source>
</evidence>
<dbReference type="Proteomes" id="UP000286045">
    <property type="component" value="Unassembled WGS sequence"/>
</dbReference>
<dbReference type="EMBL" id="RYZI01000710">
    <property type="protein sequence ID" value="RWA03742.1"/>
    <property type="molecule type" value="Genomic_DNA"/>
</dbReference>
<dbReference type="STRING" id="363999.A0A439CNJ7"/>
<evidence type="ECO:0000256" key="5">
    <source>
        <dbReference type="ARBA" id="ARBA00023004"/>
    </source>
</evidence>
<gene>
    <name evidence="7" type="ORF">EKO27_g11359</name>
</gene>
<evidence type="ECO:0000256" key="1">
    <source>
        <dbReference type="ARBA" id="ARBA00001971"/>
    </source>
</evidence>
<keyword evidence="8" id="KW-1185">Reference proteome</keyword>
<reference evidence="7 8" key="1">
    <citation type="submission" date="2018-12" db="EMBL/GenBank/DDBJ databases">
        <title>Draft genome sequence of Xylaria grammica IHI A82.</title>
        <authorList>
            <person name="Buettner E."/>
            <person name="Kellner H."/>
        </authorList>
    </citation>
    <scope>NUCLEOTIDE SEQUENCE [LARGE SCALE GENOMIC DNA]</scope>
    <source>
        <strain evidence="7 8">IHI A82</strain>
    </source>
</reference>
<evidence type="ECO:0000256" key="3">
    <source>
        <dbReference type="ARBA" id="ARBA00022617"/>
    </source>
</evidence>
<dbReference type="GO" id="GO:0016705">
    <property type="term" value="F:oxidoreductase activity, acting on paired donors, with incorporation or reduction of molecular oxygen"/>
    <property type="evidence" value="ECO:0007669"/>
    <property type="project" value="InterPro"/>
</dbReference>
<feature type="non-terminal residue" evidence="7">
    <location>
        <position position="403"/>
    </location>
</feature>
<name>A0A439CNJ7_9PEZI</name>
<comment type="similarity">
    <text evidence="2">Belongs to the cytochrome P450 family.</text>
</comment>
<proteinExistence type="inferred from homology"/>
<dbReference type="InterPro" id="IPR050121">
    <property type="entry name" value="Cytochrome_P450_monoxygenase"/>
</dbReference>